<dbReference type="GO" id="GO:0006869">
    <property type="term" value="P:lipid transport"/>
    <property type="evidence" value="ECO:0007669"/>
    <property type="project" value="InterPro"/>
</dbReference>
<dbReference type="AlphaFoldDB" id="R0IK23"/>
<dbReference type="InterPro" id="IPR036312">
    <property type="entry name" value="Bifun_inhib/LTP/seed_sf"/>
</dbReference>
<evidence type="ECO:0000313" key="4">
    <source>
        <dbReference type="EMBL" id="EOA38850.1"/>
    </source>
</evidence>
<accession>R0IK23</accession>
<protein>
    <recommendedName>
        <fullName evidence="3">Bifunctional inhibitor/plant lipid transfer protein/seed storage helical domain-containing protein</fullName>
    </recommendedName>
</protein>
<dbReference type="GO" id="GO:0008289">
    <property type="term" value="F:lipid binding"/>
    <property type="evidence" value="ECO:0007669"/>
    <property type="project" value="UniProtKB-KW"/>
</dbReference>
<dbReference type="CDD" id="cd01959">
    <property type="entry name" value="nsLTP2"/>
    <property type="match status" value="1"/>
</dbReference>
<dbReference type="SUPFAM" id="SSF47699">
    <property type="entry name" value="Bifunctional inhibitor/lipid-transfer protein/seed storage 2S albumin"/>
    <property type="match status" value="1"/>
</dbReference>
<dbReference type="InterPro" id="IPR033872">
    <property type="entry name" value="nsLTP2"/>
</dbReference>
<dbReference type="Gene3D" id="1.10.110.10">
    <property type="entry name" value="Plant lipid-transfer and hydrophobic proteins"/>
    <property type="match status" value="1"/>
</dbReference>
<proteinExistence type="predicted"/>
<reference evidence="5" key="1">
    <citation type="journal article" date="2013" name="Nat. Genet.">
        <title>The Capsella rubella genome and the genomic consequences of rapid mating system evolution.</title>
        <authorList>
            <person name="Slotte T."/>
            <person name="Hazzouri K.M."/>
            <person name="Agren J.A."/>
            <person name="Koenig D."/>
            <person name="Maumus F."/>
            <person name="Guo Y.L."/>
            <person name="Steige K."/>
            <person name="Platts A.E."/>
            <person name="Escobar J.S."/>
            <person name="Newman L.K."/>
            <person name="Wang W."/>
            <person name="Mandakova T."/>
            <person name="Vello E."/>
            <person name="Smith L.M."/>
            <person name="Henz S.R."/>
            <person name="Steffen J."/>
            <person name="Takuno S."/>
            <person name="Brandvain Y."/>
            <person name="Coop G."/>
            <person name="Andolfatto P."/>
            <person name="Hu T.T."/>
            <person name="Blanchette M."/>
            <person name="Clark R.M."/>
            <person name="Quesneville H."/>
            <person name="Nordborg M."/>
            <person name="Gaut B.S."/>
            <person name="Lysak M.A."/>
            <person name="Jenkins J."/>
            <person name="Grimwood J."/>
            <person name="Chapman J."/>
            <person name="Prochnik S."/>
            <person name="Shu S."/>
            <person name="Rokhsar D."/>
            <person name="Schmutz J."/>
            <person name="Weigel D."/>
            <person name="Wright S.I."/>
        </authorList>
    </citation>
    <scope>NUCLEOTIDE SEQUENCE [LARGE SCALE GENOMIC DNA]</scope>
    <source>
        <strain evidence="5">cv. Monte Gargano</strain>
    </source>
</reference>
<dbReference type="EMBL" id="KB870805">
    <property type="protein sequence ID" value="EOA38850.1"/>
    <property type="molecule type" value="Genomic_DNA"/>
</dbReference>
<evidence type="ECO:0000256" key="1">
    <source>
        <dbReference type="ARBA" id="ARBA00022448"/>
    </source>
</evidence>
<dbReference type="InterPro" id="IPR016140">
    <property type="entry name" value="Bifunc_inhib/LTP/seed_store"/>
</dbReference>
<feature type="domain" description="Bifunctional inhibitor/plant lipid transfer protein/seed storage helical" evidence="3">
    <location>
        <begin position="15"/>
        <end position="78"/>
    </location>
</feature>
<evidence type="ECO:0000259" key="3">
    <source>
        <dbReference type="Pfam" id="PF14368"/>
    </source>
</evidence>
<keyword evidence="1" id="KW-0813">Transport</keyword>
<dbReference type="Proteomes" id="UP000029121">
    <property type="component" value="Unassembled WGS sequence"/>
</dbReference>
<dbReference type="Pfam" id="PF14368">
    <property type="entry name" value="LTP_2"/>
    <property type="match status" value="1"/>
</dbReference>
<keyword evidence="2" id="KW-0446">Lipid-binding</keyword>
<dbReference type="PANTHER" id="PTHR33214">
    <property type="entry name" value="BIFUNCTIONAL INHIBITOR/LIPID-TRANSFER PROTEIN/SEED STORAGE 2S ALBUMIN SUPERFAMILY PROTEIN"/>
    <property type="match status" value="1"/>
</dbReference>
<name>R0IK23_9BRAS</name>
<evidence type="ECO:0000313" key="5">
    <source>
        <dbReference type="Proteomes" id="UP000029121"/>
    </source>
</evidence>
<dbReference type="STRING" id="81985.R0IK23"/>
<sequence length="83" mass="9091">MKFITLDEFRPFEKDVKAACDLADLQICKSAVTTGSPPSTECCGKLKKHKSCLCKYLISPPISQYIGAAKRVIAACGIHFHNC</sequence>
<gene>
    <name evidence="4" type="ORF">CARUB_v10011199mg</name>
</gene>
<dbReference type="PANTHER" id="PTHR33214:SF47">
    <property type="entry name" value="BIFUNCTIONAL INHIBITOR_LIPID-TRANSFER PROTEIN_SEED STORAGE 2S ALBUMIN SUPERFAMILY PROTEIN"/>
    <property type="match status" value="1"/>
</dbReference>
<keyword evidence="5" id="KW-1185">Reference proteome</keyword>
<organism evidence="4 5">
    <name type="scientific">Capsella rubella</name>
    <dbReference type="NCBI Taxonomy" id="81985"/>
    <lineage>
        <taxon>Eukaryota</taxon>
        <taxon>Viridiplantae</taxon>
        <taxon>Streptophyta</taxon>
        <taxon>Embryophyta</taxon>
        <taxon>Tracheophyta</taxon>
        <taxon>Spermatophyta</taxon>
        <taxon>Magnoliopsida</taxon>
        <taxon>eudicotyledons</taxon>
        <taxon>Gunneridae</taxon>
        <taxon>Pentapetalae</taxon>
        <taxon>rosids</taxon>
        <taxon>malvids</taxon>
        <taxon>Brassicales</taxon>
        <taxon>Brassicaceae</taxon>
        <taxon>Camelineae</taxon>
        <taxon>Capsella</taxon>
    </lineage>
</organism>
<evidence type="ECO:0000256" key="2">
    <source>
        <dbReference type="ARBA" id="ARBA00023121"/>
    </source>
</evidence>